<feature type="binding site" evidence="11">
    <location>
        <position position="39"/>
    </location>
    <ligand>
        <name>ATP</name>
        <dbReference type="ChEBI" id="CHEBI:30616"/>
    </ligand>
</feature>
<protein>
    <recommendedName>
        <fullName evidence="11">Probable lipid kinase YegS-like</fullName>
        <ecNumber evidence="11">2.7.1.-</ecNumber>
    </recommendedName>
</protein>
<dbReference type="EMBL" id="AMRJ01000014">
    <property type="protein sequence ID" value="EKF74113.1"/>
    <property type="molecule type" value="Genomic_DNA"/>
</dbReference>
<dbReference type="AlphaFoldDB" id="L0WBG4"/>
<dbReference type="eggNOG" id="COG1597">
    <property type="taxonomic scope" value="Bacteria"/>
</dbReference>
<dbReference type="Gene3D" id="3.40.50.10330">
    <property type="entry name" value="Probable inorganic polyphosphate/atp-NAD kinase, domain 1"/>
    <property type="match status" value="1"/>
</dbReference>
<dbReference type="EC" id="2.7.1.-" evidence="11"/>
<comment type="function">
    <text evidence="11">Probably phosphorylates lipids; the in vivo substrate is unknown.</text>
</comment>
<dbReference type="GO" id="GO:0005737">
    <property type="term" value="C:cytoplasm"/>
    <property type="evidence" value="ECO:0007669"/>
    <property type="project" value="UniProtKB-SubCell"/>
</dbReference>
<dbReference type="PANTHER" id="PTHR12358">
    <property type="entry name" value="SPHINGOSINE KINASE"/>
    <property type="match status" value="1"/>
</dbReference>
<evidence type="ECO:0000256" key="3">
    <source>
        <dbReference type="ARBA" id="ARBA00022723"/>
    </source>
</evidence>
<dbReference type="HAMAP" id="MF_01377">
    <property type="entry name" value="YegS"/>
    <property type="match status" value="1"/>
</dbReference>
<comment type="caution">
    <text evidence="13">The sequence shown here is derived from an EMBL/GenBank/DDBJ whole genome shotgun (WGS) entry which is preliminary data.</text>
</comment>
<dbReference type="GO" id="GO:0005524">
    <property type="term" value="F:ATP binding"/>
    <property type="evidence" value="ECO:0007669"/>
    <property type="project" value="UniProtKB-UniRule"/>
</dbReference>
<dbReference type="GO" id="GO:0000287">
    <property type="term" value="F:magnesium ion binding"/>
    <property type="evidence" value="ECO:0007669"/>
    <property type="project" value="UniProtKB-UniRule"/>
</dbReference>
<feature type="binding site" evidence="11">
    <location>
        <position position="216"/>
    </location>
    <ligand>
        <name>Mg(2+)</name>
        <dbReference type="ChEBI" id="CHEBI:18420"/>
    </ligand>
</feature>
<keyword evidence="14" id="KW-1185">Reference proteome</keyword>
<keyword evidence="3 11" id="KW-0479">Metal-binding</keyword>
<dbReference type="Gene3D" id="2.60.200.40">
    <property type="match status" value="1"/>
</dbReference>
<keyword evidence="5 11" id="KW-0418">Kinase</keyword>
<evidence type="ECO:0000259" key="12">
    <source>
        <dbReference type="PROSITE" id="PS50146"/>
    </source>
</evidence>
<dbReference type="InterPro" id="IPR017438">
    <property type="entry name" value="ATP-NAD_kinase_N"/>
</dbReference>
<dbReference type="InterPro" id="IPR050187">
    <property type="entry name" value="Lipid_Phosphate_FormReg"/>
</dbReference>
<evidence type="ECO:0000313" key="14">
    <source>
        <dbReference type="Proteomes" id="UP000010164"/>
    </source>
</evidence>
<feature type="domain" description="DAGKc" evidence="12">
    <location>
        <begin position="1"/>
        <end position="130"/>
    </location>
</feature>
<evidence type="ECO:0000256" key="6">
    <source>
        <dbReference type="ARBA" id="ARBA00022840"/>
    </source>
</evidence>
<comment type="cofactor">
    <cofactor evidence="11">
        <name>Mg(2+)</name>
        <dbReference type="ChEBI" id="CHEBI:18420"/>
    </cofactor>
    <cofactor evidence="11">
        <name>Ca(2+)</name>
        <dbReference type="ChEBI" id="CHEBI:29108"/>
    </cofactor>
    <text evidence="11">Binds 1 Mg(2+) ion per subunit. Ca(2+) may be able to substitute.</text>
</comment>
<dbReference type="NCBIfam" id="NF009602">
    <property type="entry name" value="PRK13054.1"/>
    <property type="match status" value="1"/>
</dbReference>
<keyword evidence="10 11" id="KW-1208">Phospholipid metabolism</keyword>
<evidence type="ECO:0000256" key="1">
    <source>
        <dbReference type="ARBA" id="ARBA00022516"/>
    </source>
</evidence>
<dbReference type="Pfam" id="PF19279">
    <property type="entry name" value="YegS_C"/>
    <property type="match status" value="1"/>
</dbReference>
<accession>L0WBG4</accession>
<dbReference type="RefSeq" id="WP_008929148.1">
    <property type="nucleotide sequence ID" value="NZ_AMRJ01000014.1"/>
</dbReference>
<organism evidence="13 14">
    <name type="scientific">Alcanivorax hongdengensis A-11-3</name>
    <dbReference type="NCBI Taxonomy" id="1177179"/>
    <lineage>
        <taxon>Bacteria</taxon>
        <taxon>Pseudomonadati</taxon>
        <taxon>Pseudomonadota</taxon>
        <taxon>Gammaproteobacteria</taxon>
        <taxon>Oceanospirillales</taxon>
        <taxon>Alcanivoracaceae</taxon>
        <taxon>Alcanivorax</taxon>
    </lineage>
</organism>
<dbReference type="PATRIC" id="fig|1177179.3.peg.1960"/>
<dbReference type="SUPFAM" id="SSF111331">
    <property type="entry name" value="NAD kinase/diacylglycerol kinase-like"/>
    <property type="match status" value="1"/>
</dbReference>
<feature type="binding site" evidence="11">
    <location>
        <position position="93"/>
    </location>
    <ligand>
        <name>ATP</name>
        <dbReference type="ChEBI" id="CHEBI:30616"/>
    </ligand>
</feature>
<proteinExistence type="inferred from homology"/>
<dbReference type="Pfam" id="PF00781">
    <property type="entry name" value="DAGK_cat"/>
    <property type="match status" value="1"/>
</dbReference>
<evidence type="ECO:0000256" key="4">
    <source>
        <dbReference type="ARBA" id="ARBA00022741"/>
    </source>
</evidence>
<dbReference type="Proteomes" id="UP000010164">
    <property type="component" value="Unassembled WGS sequence"/>
</dbReference>
<dbReference type="InterPro" id="IPR001206">
    <property type="entry name" value="Diacylglycerol_kinase_cat_dom"/>
</dbReference>
<keyword evidence="6 11" id="KW-0067">ATP-binding</keyword>
<keyword evidence="2 11" id="KW-0808">Transferase</keyword>
<gene>
    <name evidence="13" type="ORF">A11A3_09852</name>
</gene>
<comment type="subcellular location">
    <subcellularLocation>
        <location evidence="11">Cytoplasm</location>
    </subcellularLocation>
</comment>
<dbReference type="InterPro" id="IPR045540">
    <property type="entry name" value="YegS/DAGK_C"/>
</dbReference>
<dbReference type="GO" id="GO:0005886">
    <property type="term" value="C:plasma membrane"/>
    <property type="evidence" value="ECO:0007669"/>
    <property type="project" value="TreeGrafter"/>
</dbReference>
<keyword evidence="7 11" id="KW-0460">Magnesium</keyword>
<dbReference type="NCBIfam" id="TIGR03702">
    <property type="entry name" value="lip_kinase_YegS"/>
    <property type="match status" value="1"/>
</dbReference>
<keyword evidence="8 11" id="KW-0443">Lipid metabolism</keyword>
<dbReference type="OrthoDB" id="142078at2"/>
<evidence type="ECO:0000256" key="11">
    <source>
        <dbReference type="HAMAP-Rule" id="MF_01377"/>
    </source>
</evidence>
<sequence length="307" mass="32875">MGEKRALLILHGKQATNEAVRDAVMTLRDRGWELAVRVTWEAGDAERFVSEALALGFRTLIAGGGDGSVRNLCHAMMESGKDDLALAILPLGTANDLATAAGIDSDPLQALSLLEQPATPVDVIQVNDSYFLNMATGGFGTEVTTETSEDLKKMLGGAAYLLTGLTRFTEVRPARGHFSGPDFEWDGEFLALGLGNGRQAGGGQKLCPDALINDGLLDVAILPAQMDLLAGVRELFDREAREDPEQEGLFVRQRLTSLTIETPDTMNLNLDGEPIQDTRFQVRLHDAALKLHLPADSPLIAAPSSAG</sequence>
<dbReference type="InterPro" id="IPR022433">
    <property type="entry name" value="Lip_kinase_YegS"/>
</dbReference>
<evidence type="ECO:0000256" key="5">
    <source>
        <dbReference type="ARBA" id="ARBA00022777"/>
    </source>
</evidence>
<dbReference type="GO" id="GO:0001727">
    <property type="term" value="F:lipid kinase activity"/>
    <property type="evidence" value="ECO:0007669"/>
    <property type="project" value="UniProtKB-UniRule"/>
</dbReference>
<dbReference type="InterPro" id="IPR005218">
    <property type="entry name" value="Diacylglycerol/lipid_kinase"/>
</dbReference>
<keyword evidence="1 11" id="KW-0444">Lipid biosynthesis</keyword>
<reference evidence="13 14" key="1">
    <citation type="journal article" date="2012" name="J. Bacteriol.">
        <title>Genome Sequence of the Alkane-Degrading Bacterium Alcanivorax hongdengensis Type Strain A-11-3.</title>
        <authorList>
            <person name="Lai Q."/>
            <person name="Shao Z."/>
        </authorList>
    </citation>
    <scope>NUCLEOTIDE SEQUENCE [LARGE SCALE GENOMIC DNA]</scope>
    <source>
        <strain evidence="13 14">A-11-3</strain>
    </source>
</reference>
<evidence type="ECO:0000256" key="9">
    <source>
        <dbReference type="ARBA" id="ARBA00023209"/>
    </source>
</evidence>
<dbReference type="InterPro" id="IPR016064">
    <property type="entry name" value="NAD/diacylglycerol_kinase_sf"/>
</dbReference>
<evidence type="ECO:0000256" key="2">
    <source>
        <dbReference type="ARBA" id="ARBA00022679"/>
    </source>
</evidence>
<keyword evidence="4 11" id="KW-0547">Nucleotide-binding</keyword>
<evidence type="ECO:0000256" key="10">
    <source>
        <dbReference type="ARBA" id="ARBA00023264"/>
    </source>
</evidence>
<dbReference type="GO" id="GO:0008654">
    <property type="term" value="P:phospholipid biosynthetic process"/>
    <property type="evidence" value="ECO:0007669"/>
    <property type="project" value="UniProtKB-UniRule"/>
</dbReference>
<dbReference type="STRING" id="1177179.A11A3_09852"/>
<feature type="binding site" evidence="11">
    <location>
        <position position="214"/>
    </location>
    <ligand>
        <name>Mg(2+)</name>
        <dbReference type="ChEBI" id="CHEBI:18420"/>
    </ligand>
</feature>
<evidence type="ECO:0000256" key="8">
    <source>
        <dbReference type="ARBA" id="ARBA00023098"/>
    </source>
</evidence>
<feature type="active site" description="Proton acceptor" evidence="11">
    <location>
        <position position="273"/>
    </location>
</feature>
<dbReference type="PANTHER" id="PTHR12358:SF106">
    <property type="entry name" value="LIPID KINASE YEGS"/>
    <property type="match status" value="1"/>
</dbReference>
<dbReference type="SMART" id="SM00046">
    <property type="entry name" value="DAGKc"/>
    <property type="match status" value="1"/>
</dbReference>
<feature type="binding site" evidence="11">
    <location>
        <position position="211"/>
    </location>
    <ligand>
        <name>Mg(2+)</name>
        <dbReference type="ChEBI" id="CHEBI:18420"/>
    </ligand>
</feature>
<evidence type="ECO:0000256" key="7">
    <source>
        <dbReference type="ARBA" id="ARBA00022842"/>
    </source>
</evidence>
<comment type="similarity">
    <text evidence="11">Belongs to the diacylglycerol/lipid kinase family. YegS lipid kinase subfamily.</text>
</comment>
<name>L0WBG4_9GAMM</name>
<dbReference type="PROSITE" id="PS50146">
    <property type="entry name" value="DAGK"/>
    <property type="match status" value="1"/>
</dbReference>
<keyword evidence="11" id="KW-0963">Cytoplasm</keyword>
<dbReference type="NCBIfam" id="TIGR00147">
    <property type="entry name" value="YegS/Rv2252/BmrU family lipid kinase"/>
    <property type="match status" value="1"/>
</dbReference>
<keyword evidence="9 11" id="KW-0594">Phospholipid biosynthesis</keyword>
<feature type="binding site" evidence="11">
    <location>
        <begin position="65"/>
        <end position="71"/>
    </location>
    <ligand>
        <name>ATP</name>
        <dbReference type="ChEBI" id="CHEBI:30616"/>
    </ligand>
</feature>
<evidence type="ECO:0000313" key="13">
    <source>
        <dbReference type="EMBL" id="EKF74113.1"/>
    </source>
</evidence>